<proteinExistence type="predicted"/>
<dbReference type="Gene3D" id="3.40.30.10">
    <property type="entry name" value="Glutaredoxin"/>
    <property type="match status" value="1"/>
</dbReference>
<keyword evidence="1" id="KW-0732">Signal</keyword>
<evidence type="ECO:0000313" key="3">
    <source>
        <dbReference type="Proteomes" id="UP000717634"/>
    </source>
</evidence>
<keyword evidence="3" id="KW-1185">Reference proteome</keyword>
<gene>
    <name evidence="2" type="ORF">HBN54_002709</name>
</gene>
<dbReference type="RefSeq" id="WP_210428057.1">
    <property type="nucleotide sequence ID" value="NZ_JAAVTK010000007.1"/>
</dbReference>
<accession>A0ABX1HIT4</accession>
<reference evidence="2 3" key="1">
    <citation type="submission" date="2020-03" db="EMBL/GenBank/DDBJ databases">
        <title>Genomic Encyclopedia of Type Strains, Phase IV (KMG-V): Genome sequencing to study the core and pangenomes of soil and plant-associated prokaryotes.</title>
        <authorList>
            <person name="Whitman W."/>
        </authorList>
    </citation>
    <scope>NUCLEOTIDE SEQUENCE [LARGE SCALE GENOMIC DNA]</scope>
    <source>
        <strain evidence="2 3">1B</strain>
    </source>
</reference>
<comment type="caution">
    <text evidence="2">The sequence shown here is derived from an EMBL/GenBank/DDBJ whole genome shotgun (WGS) entry which is preliminary data.</text>
</comment>
<feature type="chain" id="PRO_5046285162" description="Thioredoxin-like fold domain-containing protein" evidence="1">
    <location>
        <begin position="24"/>
        <end position="88"/>
    </location>
</feature>
<evidence type="ECO:0008006" key="4">
    <source>
        <dbReference type="Google" id="ProtNLM"/>
    </source>
</evidence>
<sequence>MQKHLLALLLALPCLGQAQTPFAYTVKGKLDHLAWTQVADLKGLQNAAAQRYAVQAIPQNFLVGPDGKIVAVNLHGVELGATLAKLIK</sequence>
<dbReference type="EMBL" id="JAAVTK010000007">
    <property type="protein sequence ID" value="NKI90110.1"/>
    <property type="molecule type" value="Genomic_DNA"/>
</dbReference>
<feature type="signal peptide" evidence="1">
    <location>
        <begin position="1"/>
        <end position="23"/>
    </location>
</feature>
<dbReference type="Proteomes" id="UP000717634">
    <property type="component" value="Unassembled WGS sequence"/>
</dbReference>
<evidence type="ECO:0000256" key="1">
    <source>
        <dbReference type="SAM" id="SignalP"/>
    </source>
</evidence>
<name>A0ABX1HIT4_9BACT</name>
<evidence type="ECO:0000313" key="2">
    <source>
        <dbReference type="EMBL" id="NKI90110.1"/>
    </source>
</evidence>
<protein>
    <recommendedName>
        <fullName evidence="4">Thioredoxin-like fold domain-containing protein</fullName>
    </recommendedName>
</protein>
<organism evidence="2 3">
    <name type="scientific">Hymenobacter artigasi</name>
    <dbReference type="NCBI Taxonomy" id="2719616"/>
    <lineage>
        <taxon>Bacteria</taxon>
        <taxon>Pseudomonadati</taxon>
        <taxon>Bacteroidota</taxon>
        <taxon>Cytophagia</taxon>
        <taxon>Cytophagales</taxon>
        <taxon>Hymenobacteraceae</taxon>
        <taxon>Hymenobacter</taxon>
    </lineage>
</organism>